<dbReference type="PIRSF" id="PIRSF012608">
    <property type="entry name" value="UCP012608"/>
    <property type="match status" value="1"/>
</dbReference>
<dbReference type="RefSeq" id="WP_090203512.1">
    <property type="nucleotide sequence ID" value="NZ_FOZM01000001.1"/>
</dbReference>
<protein>
    <recommendedName>
        <fullName evidence="3">DUF2332 domain-containing protein</fullName>
    </recommendedName>
</protein>
<proteinExistence type="predicted"/>
<keyword evidence="2" id="KW-1185">Reference proteome</keyword>
<sequence>MIPSKVAEAFHVQARACENLDSPFMGQLMRLCATRTWPEGPIRDRIFAWEGEIGPAAQSVPLRLAGALHALHLTGHAQLATVYPPERANDDELWAAICDVMTTEVNHLNLWLDSVPQTNEVRRSVTLIPIGHVLTERFGLPIRTSELGASGGLNLHWHSYALALEGELYGPAGPVLTLTPEWDGPLPPQSTPQITRRGGVDLNPLNPADPDDALRLQAYLWPDQPHRLALTRAAIAAAKTPVTKGDAIDWLEGRLDHQDGETHLIYSTVAWQYFPRAAQERGRKMIEAAGEHATDRSPLAWFGMENDGSGKGAALTLRVWPGNLTLDFGRADFHGRWVNWTGGQAV</sequence>
<dbReference type="STRING" id="1123755.SAMN05444714_0482"/>
<reference evidence="1 2" key="1">
    <citation type="submission" date="2016-10" db="EMBL/GenBank/DDBJ databases">
        <authorList>
            <person name="de Groot N.N."/>
        </authorList>
    </citation>
    <scope>NUCLEOTIDE SEQUENCE [LARGE SCALE GENOMIC DNA]</scope>
    <source>
        <strain evidence="1 2">DSM 29433</strain>
    </source>
</reference>
<dbReference type="InterPro" id="IPR011200">
    <property type="entry name" value="UCP012608"/>
</dbReference>
<dbReference type="Pfam" id="PF10094">
    <property type="entry name" value="DUF2332"/>
    <property type="match status" value="1"/>
</dbReference>
<evidence type="ECO:0008006" key="3">
    <source>
        <dbReference type="Google" id="ProtNLM"/>
    </source>
</evidence>
<accession>A0A1I6LF33</accession>
<dbReference type="Proteomes" id="UP000198926">
    <property type="component" value="Unassembled WGS sequence"/>
</dbReference>
<evidence type="ECO:0000313" key="2">
    <source>
        <dbReference type="Proteomes" id="UP000198926"/>
    </source>
</evidence>
<evidence type="ECO:0000313" key="1">
    <source>
        <dbReference type="EMBL" id="SFS02062.1"/>
    </source>
</evidence>
<dbReference type="OrthoDB" id="7666987at2"/>
<name>A0A1I6LF33_9RHOB</name>
<dbReference type="AlphaFoldDB" id="A0A1I6LF33"/>
<dbReference type="EMBL" id="FOZM01000001">
    <property type="protein sequence ID" value="SFS02062.1"/>
    <property type="molecule type" value="Genomic_DNA"/>
</dbReference>
<gene>
    <name evidence="1" type="ORF">SAMN05444714_0482</name>
</gene>
<organism evidence="1 2">
    <name type="scientific">Yoonia litorea</name>
    <dbReference type="NCBI Taxonomy" id="1123755"/>
    <lineage>
        <taxon>Bacteria</taxon>
        <taxon>Pseudomonadati</taxon>
        <taxon>Pseudomonadota</taxon>
        <taxon>Alphaproteobacteria</taxon>
        <taxon>Rhodobacterales</taxon>
        <taxon>Paracoccaceae</taxon>
        <taxon>Yoonia</taxon>
    </lineage>
</organism>